<reference evidence="1 2" key="1">
    <citation type="submission" date="2024-06" db="EMBL/GenBank/DDBJ databases">
        <title>The Natural Products Discovery Center: Release of the First 8490 Sequenced Strains for Exploring Actinobacteria Biosynthetic Diversity.</title>
        <authorList>
            <person name="Kalkreuter E."/>
            <person name="Kautsar S.A."/>
            <person name="Yang D."/>
            <person name="Bader C.D."/>
            <person name="Teijaro C.N."/>
            <person name="Fluegel L."/>
            <person name="Davis C.M."/>
            <person name="Simpson J.R."/>
            <person name="Lauterbach L."/>
            <person name="Steele A.D."/>
            <person name="Gui C."/>
            <person name="Meng S."/>
            <person name="Li G."/>
            <person name="Viehrig K."/>
            <person name="Ye F."/>
            <person name="Su P."/>
            <person name="Kiefer A.F."/>
            <person name="Nichols A."/>
            <person name="Cepeda A.J."/>
            <person name="Yan W."/>
            <person name="Fan B."/>
            <person name="Jiang Y."/>
            <person name="Adhikari A."/>
            <person name="Zheng C.-J."/>
            <person name="Schuster L."/>
            <person name="Cowan T.M."/>
            <person name="Smanski M.J."/>
            <person name="Chevrette M.G."/>
            <person name="De Carvalho L.P.S."/>
            <person name="Shen B."/>
        </authorList>
    </citation>
    <scope>NUCLEOTIDE SEQUENCE [LARGE SCALE GENOMIC DNA]</scope>
    <source>
        <strain evidence="1 2">NPDC000234</strain>
    </source>
</reference>
<name>A0ABV1X9P4_9ACTN</name>
<dbReference type="Pfam" id="PF13561">
    <property type="entry name" value="adh_short_C2"/>
    <property type="match status" value="1"/>
</dbReference>
<dbReference type="GO" id="GO:0047936">
    <property type="term" value="F:glucose 1-dehydrogenase [NAD(P)+] activity"/>
    <property type="evidence" value="ECO:0007669"/>
    <property type="project" value="UniProtKB-EC"/>
</dbReference>
<dbReference type="PANTHER" id="PTHR42820:SF1">
    <property type="entry name" value="SHORT-CHAIN DEHYDROGENASE_REDUCTASE FAMILY PROTEIN"/>
    <property type="match status" value="1"/>
</dbReference>
<organism evidence="1 2">
    <name type="scientific">Streptomyces hyaluromycini</name>
    <dbReference type="NCBI Taxonomy" id="1377993"/>
    <lineage>
        <taxon>Bacteria</taxon>
        <taxon>Bacillati</taxon>
        <taxon>Actinomycetota</taxon>
        <taxon>Actinomycetes</taxon>
        <taxon>Kitasatosporales</taxon>
        <taxon>Streptomycetaceae</taxon>
        <taxon>Streptomyces</taxon>
    </lineage>
</organism>
<dbReference type="InterPro" id="IPR002347">
    <property type="entry name" value="SDR_fam"/>
</dbReference>
<dbReference type="InterPro" id="IPR036291">
    <property type="entry name" value="NAD(P)-bd_dom_sf"/>
</dbReference>
<dbReference type="CDD" id="cd05233">
    <property type="entry name" value="SDR_c"/>
    <property type="match status" value="1"/>
</dbReference>
<dbReference type="RefSeq" id="WP_350788899.1">
    <property type="nucleotide sequence ID" value="NZ_JBEPEK010000481.1"/>
</dbReference>
<dbReference type="EC" id="1.1.1.47" evidence="1"/>
<dbReference type="NCBIfam" id="NF005559">
    <property type="entry name" value="PRK07231.1"/>
    <property type="match status" value="1"/>
</dbReference>
<keyword evidence="1" id="KW-0560">Oxidoreductase</keyword>
<dbReference type="PANTHER" id="PTHR42820">
    <property type="entry name" value="SHORT-CHAIN DEHYDROGENASE REDUCTASE"/>
    <property type="match status" value="1"/>
</dbReference>
<dbReference type="SUPFAM" id="SSF51735">
    <property type="entry name" value="NAD(P)-binding Rossmann-fold domains"/>
    <property type="match status" value="1"/>
</dbReference>
<evidence type="ECO:0000313" key="1">
    <source>
        <dbReference type="EMBL" id="MER7185751.1"/>
    </source>
</evidence>
<dbReference type="Gene3D" id="3.40.50.720">
    <property type="entry name" value="NAD(P)-binding Rossmann-like Domain"/>
    <property type="match status" value="1"/>
</dbReference>
<comment type="caution">
    <text evidence="1">The sequence shown here is derived from an EMBL/GenBank/DDBJ whole genome shotgun (WGS) entry which is preliminary data.</text>
</comment>
<dbReference type="EMBL" id="JBEPEK010000481">
    <property type="protein sequence ID" value="MER7185751.1"/>
    <property type="molecule type" value="Genomic_DNA"/>
</dbReference>
<gene>
    <name evidence="1" type="ORF">ABT404_40910</name>
</gene>
<dbReference type="PRINTS" id="PR00080">
    <property type="entry name" value="SDRFAMILY"/>
</dbReference>
<sequence length="255" mass="26603">MSVRGMLDGKVVMVTGASSGIGAGTARLLAAEGAAVILLARRADMLEVLLKEIVATGGRATAVTGDVVRPDDVRRAVDTAVDTYGHLDAAFNNAGWSTAGTLLHETDDSVFDQIIDVNVRGVWNCLKYEVPAMLATGGGSVVNTASVAGVMATGTASPYIAAKHAVVGLTRAAADEYGQQGVRVNSLIVGSTRTELMKEVLQEHPELEEPFVARSMQRRMAAPKEVAEAAVWLCSDRSSFVTGAAMAVDGGWTGR</sequence>
<dbReference type="PRINTS" id="PR00081">
    <property type="entry name" value="GDHRDH"/>
</dbReference>
<accession>A0ABV1X9P4</accession>
<dbReference type="Proteomes" id="UP001474181">
    <property type="component" value="Unassembled WGS sequence"/>
</dbReference>
<protein>
    <submittedName>
        <fullName evidence="1">Glucose 1-dehydrogenase</fullName>
        <ecNumber evidence="1">1.1.1.47</ecNumber>
    </submittedName>
</protein>
<evidence type="ECO:0000313" key="2">
    <source>
        <dbReference type="Proteomes" id="UP001474181"/>
    </source>
</evidence>
<keyword evidence="2" id="KW-1185">Reference proteome</keyword>
<proteinExistence type="predicted"/>